<accession>A0ABV9F0W3</accession>
<organism evidence="2 3">
    <name type="scientific">Sphingobium tyrosinilyticum</name>
    <dbReference type="NCBI Taxonomy" id="2715436"/>
    <lineage>
        <taxon>Bacteria</taxon>
        <taxon>Pseudomonadati</taxon>
        <taxon>Pseudomonadota</taxon>
        <taxon>Alphaproteobacteria</taxon>
        <taxon>Sphingomonadales</taxon>
        <taxon>Sphingomonadaceae</taxon>
        <taxon>Sphingobium</taxon>
    </lineage>
</organism>
<proteinExistence type="predicted"/>
<protein>
    <recommendedName>
        <fullName evidence="4">Tyr recombinase domain-containing protein</fullName>
    </recommendedName>
</protein>
<evidence type="ECO:0000313" key="3">
    <source>
        <dbReference type="Proteomes" id="UP001595957"/>
    </source>
</evidence>
<evidence type="ECO:0000313" key="2">
    <source>
        <dbReference type="EMBL" id="MFC4594565.1"/>
    </source>
</evidence>
<name>A0ABV9F0W3_9SPHN</name>
<evidence type="ECO:0000256" key="1">
    <source>
        <dbReference type="SAM" id="MobiDB-lite"/>
    </source>
</evidence>
<feature type="region of interest" description="Disordered" evidence="1">
    <location>
        <begin position="19"/>
        <end position="42"/>
    </location>
</feature>
<reference evidence="3" key="1">
    <citation type="journal article" date="2019" name="Int. J. Syst. Evol. Microbiol.">
        <title>The Global Catalogue of Microorganisms (GCM) 10K type strain sequencing project: providing services to taxonomists for standard genome sequencing and annotation.</title>
        <authorList>
            <consortium name="The Broad Institute Genomics Platform"/>
            <consortium name="The Broad Institute Genome Sequencing Center for Infectious Disease"/>
            <person name="Wu L."/>
            <person name="Ma J."/>
        </authorList>
    </citation>
    <scope>NUCLEOTIDE SEQUENCE [LARGE SCALE GENOMIC DNA]</scope>
    <source>
        <strain evidence="3">NBRC 103632</strain>
    </source>
</reference>
<comment type="caution">
    <text evidence="2">The sequence shown here is derived from an EMBL/GenBank/DDBJ whole genome shotgun (WGS) entry which is preliminary data.</text>
</comment>
<dbReference type="Proteomes" id="UP001595957">
    <property type="component" value="Unassembled WGS sequence"/>
</dbReference>
<gene>
    <name evidence="2" type="ORF">ACFO3E_10250</name>
</gene>
<evidence type="ECO:0008006" key="4">
    <source>
        <dbReference type="Google" id="ProtNLM"/>
    </source>
</evidence>
<dbReference type="RefSeq" id="WP_380804424.1">
    <property type="nucleotide sequence ID" value="NZ_JBHSFZ010000020.1"/>
</dbReference>
<dbReference type="EMBL" id="JBHSFZ010000020">
    <property type="protein sequence ID" value="MFC4594565.1"/>
    <property type="molecule type" value="Genomic_DNA"/>
</dbReference>
<keyword evidence="3" id="KW-1185">Reference proteome</keyword>
<sequence>MLLYKTGLRVGEAMGLRHRRQEQQRYSELSGATDLVSNPGNC</sequence>